<comment type="caution">
    <text evidence="2">The sequence shown here is derived from an EMBL/GenBank/DDBJ whole genome shotgun (WGS) entry which is preliminary data.</text>
</comment>
<accession>A0ABQ0CQ75</accession>
<feature type="compositionally biased region" description="Basic residues" evidence="1">
    <location>
        <begin position="160"/>
        <end position="172"/>
    </location>
</feature>
<proteinExistence type="predicted"/>
<gene>
    <name evidence="2" type="primary">g3933</name>
    <name evidence="2" type="ORF">EsDP_00003933</name>
</gene>
<dbReference type="EMBL" id="BAAFGZ010000138">
    <property type="protein sequence ID" value="GAB0135600.1"/>
    <property type="molecule type" value="Genomic_DNA"/>
</dbReference>
<feature type="compositionally biased region" description="Low complexity" evidence="1">
    <location>
        <begin position="147"/>
        <end position="159"/>
    </location>
</feature>
<evidence type="ECO:0000313" key="3">
    <source>
        <dbReference type="Proteomes" id="UP001562357"/>
    </source>
</evidence>
<reference evidence="3" key="1">
    <citation type="submission" date="2024-06" db="EMBL/GenBank/DDBJ databases">
        <title>Draft Genome Sequences of Epichloe bromicola Strains Isolated from Elymus ciliaris.</title>
        <authorList>
            <consortium name="Epichloe bromicola genome sequencing consortium"/>
            <person name="Miura A."/>
            <person name="Imano S."/>
            <person name="Ashida A."/>
            <person name="Sato I."/>
            <person name="Chiba S."/>
            <person name="Tanaka A."/>
            <person name="Camagna M."/>
            <person name="Takemoto D."/>
        </authorList>
    </citation>
    <scope>NUCLEOTIDE SEQUENCE [LARGE SCALE GENOMIC DNA]</scope>
    <source>
        <strain evidence="3">DP</strain>
    </source>
</reference>
<evidence type="ECO:0000313" key="2">
    <source>
        <dbReference type="EMBL" id="GAB0135600.1"/>
    </source>
</evidence>
<sequence length="320" mass="34513">MAPSNSKANYKTYEAQARMVRAIVAAHPEVKWNYKEIAACYGSDMSEHALNHRFRKIRAQSLVIKTGRERGFDMRGLSVDENELPSTKEGVDQKNIAKYFGQSTADGIQFQFRAYKKDAEKLRTVHSSGGNVANCLPLSTLATPSKAAPSRTTPTSRASTARKRPLGAKIKRSSSDDEDEASADQEDWSDRDGDETPSRRPSKHARTAAAPATASTPSRRLAASKADATIAHVSAQLGRDESPDDSGEETATVSQSTPAEYKSLFGDPRASANGNGHGHADSLGEGLTTFSLDPYMSTTMSRSMFSDGPGRDDAYGDGEI</sequence>
<organism evidence="2 3">
    <name type="scientific">Epichloe bromicola</name>
    <dbReference type="NCBI Taxonomy" id="79588"/>
    <lineage>
        <taxon>Eukaryota</taxon>
        <taxon>Fungi</taxon>
        <taxon>Dikarya</taxon>
        <taxon>Ascomycota</taxon>
        <taxon>Pezizomycotina</taxon>
        <taxon>Sordariomycetes</taxon>
        <taxon>Hypocreomycetidae</taxon>
        <taxon>Hypocreales</taxon>
        <taxon>Clavicipitaceae</taxon>
        <taxon>Epichloe</taxon>
    </lineage>
</organism>
<dbReference type="Proteomes" id="UP001562357">
    <property type="component" value="Unassembled WGS sequence"/>
</dbReference>
<protein>
    <submittedName>
        <fullName evidence="2">Uncharacterized protein</fullName>
    </submittedName>
</protein>
<feature type="compositionally biased region" description="Low complexity" evidence="1">
    <location>
        <begin position="207"/>
        <end position="220"/>
    </location>
</feature>
<evidence type="ECO:0000256" key="1">
    <source>
        <dbReference type="SAM" id="MobiDB-lite"/>
    </source>
</evidence>
<feature type="compositionally biased region" description="Basic and acidic residues" evidence="1">
    <location>
        <begin position="188"/>
        <end position="198"/>
    </location>
</feature>
<keyword evidence="3" id="KW-1185">Reference proteome</keyword>
<feature type="compositionally biased region" description="Polar residues" evidence="1">
    <location>
        <begin position="249"/>
        <end position="258"/>
    </location>
</feature>
<feature type="region of interest" description="Disordered" evidence="1">
    <location>
        <begin position="142"/>
        <end position="320"/>
    </location>
</feature>
<feature type="compositionally biased region" description="Acidic residues" evidence="1">
    <location>
        <begin position="176"/>
        <end position="187"/>
    </location>
</feature>
<feature type="compositionally biased region" description="Polar residues" evidence="1">
    <location>
        <begin position="288"/>
        <end position="304"/>
    </location>
</feature>
<name>A0ABQ0CQ75_9HYPO</name>